<sequence>MADKIDLPPADTVRRHFGLLQLCDDISLYVCLNNPGATKTEEHPWYVDGFRKSEGLGPAGQGKLVACWVSEAEVGFDPMPFVGGFTAKLRQKVVPKELIKQEGLQEAYWRAAWWEQEIGFVGK</sequence>
<dbReference type="KEGG" id="coh:EAV92_05610"/>
<protein>
    <submittedName>
        <fullName evidence="1">DUF3891 family protein</fullName>
    </submittedName>
</protein>
<evidence type="ECO:0000313" key="1">
    <source>
        <dbReference type="EMBL" id="AYQ72091.1"/>
    </source>
</evidence>
<gene>
    <name evidence="1" type="ORF">EAV92_05610</name>
</gene>
<accession>A0A3G3JW64</accession>
<name>A0A3G3JW64_9BACL</name>
<dbReference type="Pfam" id="PF13030">
    <property type="entry name" value="DUF3891"/>
    <property type="match status" value="1"/>
</dbReference>
<dbReference type="AlphaFoldDB" id="A0A3G3JW64"/>
<organism evidence="1 2">
    <name type="scientific">Cohnella candidum</name>
    <dbReference type="NCBI Taxonomy" id="2674991"/>
    <lineage>
        <taxon>Bacteria</taxon>
        <taxon>Bacillati</taxon>
        <taxon>Bacillota</taxon>
        <taxon>Bacilli</taxon>
        <taxon>Bacillales</taxon>
        <taxon>Paenibacillaceae</taxon>
        <taxon>Cohnella</taxon>
    </lineage>
</organism>
<dbReference type="InterPro" id="IPR024992">
    <property type="entry name" value="DUF3891"/>
</dbReference>
<dbReference type="EMBL" id="CP033433">
    <property type="protein sequence ID" value="AYQ72091.1"/>
    <property type="molecule type" value="Genomic_DNA"/>
</dbReference>
<dbReference type="Proteomes" id="UP000269097">
    <property type="component" value="Chromosome"/>
</dbReference>
<evidence type="ECO:0000313" key="2">
    <source>
        <dbReference type="Proteomes" id="UP000269097"/>
    </source>
</evidence>
<reference evidence="1 2" key="1">
    <citation type="submission" date="2018-10" db="EMBL/GenBank/DDBJ databases">
        <title>Genome Sequence of Cohnella sp.</title>
        <authorList>
            <person name="Srinivasan S."/>
            <person name="Kim M.K."/>
        </authorList>
    </citation>
    <scope>NUCLEOTIDE SEQUENCE [LARGE SCALE GENOMIC DNA]</scope>
    <source>
        <strain evidence="1 2">18JY8-7</strain>
    </source>
</reference>
<keyword evidence="2" id="KW-1185">Reference proteome</keyword>
<proteinExistence type="predicted"/>